<dbReference type="STRING" id="1196031.A361_12930"/>
<keyword evidence="1" id="KW-1133">Transmembrane helix</keyword>
<organism evidence="2 3">
    <name type="scientific">Cytobacillus oceanisediminis 2691</name>
    <dbReference type="NCBI Taxonomy" id="1196031"/>
    <lineage>
        <taxon>Bacteria</taxon>
        <taxon>Bacillati</taxon>
        <taxon>Bacillota</taxon>
        <taxon>Bacilli</taxon>
        <taxon>Bacillales</taxon>
        <taxon>Bacillaceae</taxon>
        <taxon>Cytobacillus</taxon>
    </lineage>
</organism>
<evidence type="ECO:0000256" key="1">
    <source>
        <dbReference type="SAM" id="Phobius"/>
    </source>
</evidence>
<dbReference type="eggNOG" id="COG4278">
    <property type="taxonomic scope" value="Bacteria"/>
</dbReference>
<dbReference type="KEGG" id="bon:A361_12930"/>
<dbReference type="Proteomes" id="UP000077856">
    <property type="component" value="Chromosome"/>
</dbReference>
<protein>
    <submittedName>
        <fullName evidence="2">Uncharacterized protein</fullName>
    </submittedName>
</protein>
<name>A0A160MAY8_9BACI</name>
<keyword evidence="1" id="KW-0812">Transmembrane</keyword>
<sequence length="318" mass="36736">MEIFLFIFGVIFAAIFIKVIVTGSKRDPFIKDEPFPEHLGIQSDDYLPMIRNLEKSLPEGYRENIKNRVLREHPKWKDYAYDWTFFELKRYFVMNAILKTVPMFSSKADDIWHEMLMFTRDYEHFSKNFFGEYLHHSPNMDSTPIPGERAFFDWVYLSLFEAGHNSRRIWGSFLQNPIKKEILDDFRSMNETELLNKYFRAGNDWLELKKKMIEKLKHEISESESMKLGKKALEFTKPASVSQYSYLLFPAVYFSVYEPDGFEDNMNELLPPELAKDSASGMVYCSGFSCSSHSDHDSGGGHDSGGSSCSSCGGGCSS</sequence>
<dbReference type="AlphaFoldDB" id="A0A160MAY8"/>
<evidence type="ECO:0000313" key="3">
    <source>
        <dbReference type="Proteomes" id="UP000077856"/>
    </source>
</evidence>
<proteinExistence type="predicted"/>
<feature type="transmembrane region" description="Helical" evidence="1">
    <location>
        <begin position="6"/>
        <end position="23"/>
    </location>
</feature>
<dbReference type="EMBL" id="CP015506">
    <property type="protein sequence ID" value="AND40009.1"/>
    <property type="molecule type" value="Genomic_DNA"/>
</dbReference>
<reference evidence="2 3" key="1">
    <citation type="submission" date="2016-04" db="EMBL/GenBank/DDBJ databases">
        <title>Complete genome sequence of Bacillus oceanisediminis strain 2691.</title>
        <authorList>
            <person name="Jeong H."/>
            <person name="Kim H.J."/>
            <person name="Lee D.-W."/>
        </authorList>
    </citation>
    <scope>NUCLEOTIDE SEQUENCE [LARGE SCALE GENOMIC DNA]</scope>
    <source>
        <strain evidence="2 3">2691</strain>
    </source>
</reference>
<gene>
    <name evidence="2" type="ORF">A361_12930</name>
</gene>
<accession>A0A160MAY8</accession>
<keyword evidence="1" id="KW-0472">Membrane</keyword>
<evidence type="ECO:0000313" key="2">
    <source>
        <dbReference type="EMBL" id="AND40009.1"/>
    </source>
</evidence>
<dbReference type="RefSeq" id="WP_019379856.1">
    <property type="nucleotide sequence ID" value="NZ_CP015506.1"/>
</dbReference>